<feature type="repeat" description="ANK" evidence="1">
    <location>
        <begin position="163"/>
        <end position="195"/>
    </location>
</feature>
<feature type="compositionally biased region" description="Pro residues" evidence="3">
    <location>
        <begin position="386"/>
        <end position="397"/>
    </location>
</feature>
<feature type="compositionally biased region" description="Low complexity" evidence="3">
    <location>
        <begin position="503"/>
        <end position="513"/>
    </location>
</feature>
<accession>A0A7M7N6I5</accession>
<dbReference type="KEGG" id="spu:100889829"/>
<feature type="compositionally biased region" description="Basic residues" evidence="3">
    <location>
        <begin position="737"/>
        <end position="746"/>
    </location>
</feature>
<name>A0A7M7N6I5_STRPU</name>
<dbReference type="InParanoid" id="A0A7M7N6I5"/>
<dbReference type="OMA" id="MEYDERP"/>
<dbReference type="PROSITE" id="PS50088">
    <property type="entry name" value="ANK_REPEAT"/>
    <property type="match status" value="1"/>
</dbReference>
<feature type="compositionally biased region" description="Basic and acidic residues" evidence="3">
    <location>
        <begin position="335"/>
        <end position="355"/>
    </location>
</feature>
<feature type="compositionally biased region" description="Polar residues" evidence="3">
    <location>
        <begin position="366"/>
        <end position="384"/>
    </location>
</feature>
<dbReference type="PROSITE" id="PS50053">
    <property type="entry name" value="UBIQUITIN_2"/>
    <property type="match status" value="1"/>
</dbReference>
<evidence type="ECO:0000313" key="6">
    <source>
        <dbReference type="Proteomes" id="UP000007110"/>
    </source>
</evidence>
<feature type="region of interest" description="Disordered" evidence="3">
    <location>
        <begin position="322"/>
        <end position="404"/>
    </location>
</feature>
<dbReference type="RefSeq" id="XP_030831869.1">
    <property type="nucleotide sequence ID" value="XM_030976009.1"/>
</dbReference>
<dbReference type="Pfam" id="PF12796">
    <property type="entry name" value="Ank_2"/>
    <property type="match status" value="1"/>
</dbReference>
<feature type="compositionally biased region" description="Low complexity" evidence="3">
    <location>
        <begin position="247"/>
        <end position="267"/>
    </location>
</feature>
<evidence type="ECO:0000256" key="3">
    <source>
        <dbReference type="SAM" id="MobiDB-lite"/>
    </source>
</evidence>
<evidence type="ECO:0000259" key="4">
    <source>
        <dbReference type="PROSITE" id="PS50053"/>
    </source>
</evidence>
<dbReference type="Gene3D" id="1.25.40.20">
    <property type="entry name" value="Ankyrin repeat-containing domain"/>
    <property type="match status" value="1"/>
</dbReference>
<dbReference type="PROSITE" id="PS50297">
    <property type="entry name" value="ANK_REP_REGION"/>
    <property type="match status" value="1"/>
</dbReference>
<organism evidence="5 6">
    <name type="scientific">Strongylocentrotus purpuratus</name>
    <name type="common">Purple sea urchin</name>
    <dbReference type="NCBI Taxonomy" id="7668"/>
    <lineage>
        <taxon>Eukaryota</taxon>
        <taxon>Metazoa</taxon>
        <taxon>Echinodermata</taxon>
        <taxon>Eleutherozoa</taxon>
        <taxon>Echinozoa</taxon>
        <taxon>Echinoidea</taxon>
        <taxon>Euechinoidea</taxon>
        <taxon>Echinacea</taxon>
        <taxon>Camarodonta</taxon>
        <taxon>Echinidea</taxon>
        <taxon>Strongylocentrotidae</taxon>
        <taxon>Strongylocentrotus</taxon>
    </lineage>
</organism>
<dbReference type="PANTHER" id="PTHR22677:SF3">
    <property type="entry name" value="ANKYRIN REPEAT DOMAIN-CONTAINING PROTEIN 60"/>
    <property type="match status" value="1"/>
</dbReference>
<dbReference type="InterPro" id="IPR036770">
    <property type="entry name" value="Ankyrin_rpt-contain_sf"/>
</dbReference>
<keyword evidence="2" id="KW-0175">Coiled coil</keyword>
<feature type="domain" description="Ubiquitin-like" evidence="4">
    <location>
        <begin position="24"/>
        <end position="96"/>
    </location>
</feature>
<dbReference type="EnsemblMetazoa" id="XM_030976009">
    <property type="protein sequence ID" value="XP_030831869"/>
    <property type="gene ID" value="LOC100889829"/>
</dbReference>
<dbReference type="PANTHER" id="PTHR22677">
    <property type="entry name" value="ANKYRIN REPEAT DOMAIN-CONTAINING PROTEIN 60"/>
    <property type="match status" value="1"/>
</dbReference>
<feature type="coiled-coil region" evidence="2">
    <location>
        <begin position="636"/>
        <end position="701"/>
    </location>
</feature>
<dbReference type="SMART" id="SM00248">
    <property type="entry name" value="ANK"/>
    <property type="match status" value="2"/>
</dbReference>
<evidence type="ECO:0000256" key="1">
    <source>
        <dbReference type="PROSITE-ProRule" id="PRU00023"/>
    </source>
</evidence>
<protein>
    <recommendedName>
        <fullName evidence="4">Ubiquitin-like domain-containing protein</fullName>
    </recommendedName>
</protein>
<keyword evidence="6" id="KW-1185">Reference proteome</keyword>
<feature type="compositionally biased region" description="Basic and acidic residues" evidence="3">
    <location>
        <begin position="417"/>
        <end position="426"/>
    </location>
</feature>
<evidence type="ECO:0000313" key="5">
    <source>
        <dbReference type="EnsemblMetazoa" id="XP_030831869"/>
    </source>
</evidence>
<feature type="region of interest" description="Disordered" evidence="3">
    <location>
        <begin position="230"/>
        <end position="267"/>
    </location>
</feature>
<dbReference type="SUPFAM" id="SSF48403">
    <property type="entry name" value="Ankyrin repeat"/>
    <property type="match status" value="1"/>
</dbReference>
<dbReference type="InterPro" id="IPR000626">
    <property type="entry name" value="Ubiquitin-like_dom"/>
</dbReference>
<dbReference type="SUPFAM" id="SSF54236">
    <property type="entry name" value="Ubiquitin-like"/>
    <property type="match status" value="1"/>
</dbReference>
<dbReference type="InterPro" id="IPR002110">
    <property type="entry name" value="Ankyrin_rpt"/>
</dbReference>
<dbReference type="InterPro" id="IPR039323">
    <property type="entry name" value="ANKRD_45/46/60"/>
</dbReference>
<dbReference type="Proteomes" id="UP000007110">
    <property type="component" value="Unassembled WGS sequence"/>
</dbReference>
<dbReference type="AlphaFoldDB" id="A0A7M7N6I5"/>
<proteinExistence type="predicted"/>
<reference evidence="6" key="1">
    <citation type="submission" date="2015-02" db="EMBL/GenBank/DDBJ databases">
        <title>Genome sequencing for Strongylocentrotus purpuratus.</title>
        <authorList>
            <person name="Murali S."/>
            <person name="Liu Y."/>
            <person name="Vee V."/>
            <person name="English A."/>
            <person name="Wang M."/>
            <person name="Skinner E."/>
            <person name="Han Y."/>
            <person name="Muzny D.M."/>
            <person name="Worley K.C."/>
            <person name="Gibbs R.A."/>
        </authorList>
    </citation>
    <scope>NUCLEOTIDE SEQUENCE</scope>
</reference>
<dbReference type="GeneID" id="100889829"/>
<reference evidence="5" key="2">
    <citation type="submission" date="2021-01" db="UniProtKB">
        <authorList>
            <consortium name="EnsemblMetazoa"/>
        </authorList>
    </citation>
    <scope>IDENTIFICATION</scope>
</reference>
<feature type="compositionally biased region" description="Polar residues" evidence="3">
    <location>
        <begin position="750"/>
        <end position="763"/>
    </location>
</feature>
<feature type="region of interest" description="Disordered" evidence="3">
    <location>
        <begin position="733"/>
        <end position="763"/>
    </location>
</feature>
<keyword evidence="1" id="KW-0040">ANK repeat</keyword>
<feature type="region of interest" description="Disordered" evidence="3">
    <location>
        <begin position="417"/>
        <end position="524"/>
    </location>
</feature>
<evidence type="ECO:0000256" key="2">
    <source>
        <dbReference type="SAM" id="Coils"/>
    </source>
</evidence>
<dbReference type="InterPro" id="IPR029071">
    <property type="entry name" value="Ubiquitin-like_domsf"/>
</dbReference>
<sequence>MPHLVPTMKKVGVRDASGRFIDTFDLMLQLPWGALTTVVVHHDMAIHQLKSAIEFSVGLPCDLLTLGYKRHASLADNMTLREMRLIPGDRISVILEYGFEELVSGAVSGNTQVIINDIKRHWNEDDVERRRMVVMFIAAHRGYHYLIDKMLTDGAHPDSVTPSGRTALHIACALGNGGCIDTLLQHGANTTLKDANNKTPTQLAFSCGQQEAERRMVLYERARSRQTRRLSKHDDWLQTLPTNKEIPSSTTASSSSSSWSRSPRFPVSRLARSVTPTLALQELSLSPAPGPELMVKSLGGAIETKKAFNKFSVRRLTQADLEGFSQSSESSDDSEPAKEEDLPTFDDHESNHAGDKDEDNVMLDTIPTSSPDDTLSTVTMLSLTPSPRPPAIRPPHVLPSRTTAWQQETRKVRFEDPTKARFEDPTKAANTTPSERPRARSAPPRRSVNMLSLVLDSESTHRSTDNGPDSGLGLSGGDSEQLSHISNGIKCNIPITPPRNKPRASSARLRSPRYNPRHPNDRYGRDEILDTRKIKDIQASLELSVGLRETTDQPLLSNGQRKATPEENNEAFDNWLGGKVQGAKDRKLLNNVQKMLDEAFGRADEEIKRQEEKRPKITGQSYEDWKKQKDEEIRNKKKVVLEKRRQQEEARRLQASIDAENELLIKAWIAQKGETEKKKKLNEMKEKKEKQRKVAEQQIAAESAFSKWRLNKEWEELVRLREGKEFFDPALKATRASVKRSARKRMQSGGRRSSNKTNLKYGS</sequence>
<dbReference type="OrthoDB" id="10258888at2759"/>